<reference evidence="2" key="1">
    <citation type="submission" date="2018-05" db="EMBL/GenBank/DDBJ databases">
        <title>Leptospira yasudae sp. nov. and Leptospira stimsonii sp. nov., two pathogenic species of the genus Leptospira isolated from environmental sources.</title>
        <authorList>
            <person name="Casanovas-Massana A."/>
            <person name="Hamond C."/>
            <person name="Santos L.A."/>
            <person name="Hacker K.P."/>
            <person name="Balassiano I."/>
            <person name="Medeiros M.A."/>
            <person name="Reis M.G."/>
            <person name="Ko A.I."/>
            <person name="Wunder E.A."/>
        </authorList>
    </citation>
    <scope>NUCLEOTIDE SEQUENCE [LARGE SCALE GENOMIC DNA]</scope>
    <source>
        <strain evidence="2">Yale</strain>
    </source>
</reference>
<comment type="caution">
    <text evidence="1">The sequence shown here is derived from an EMBL/GenBank/DDBJ whole genome shotgun (WGS) entry which is preliminary data.</text>
</comment>
<gene>
    <name evidence="1" type="ORF">DLM75_01300</name>
</gene>
<dbReference type="AlphaFoldDB" id="A0A396ZBI6"/>
<organism evidence="1 2">
    <name type="scientific">Leptospira stimsonii</name>
    <dbReference type="NCBI Taxonomy" id="2202203"/>
    <lineage>
        <taxon>Bacteria</taxon>
        <taxon>Pseudomonadati</taxon>
        <taxon>Spirochaetota</taxon>
        <taxon>Spirochaetia</taxon>
        <taxon>Leptospirales</taxon>
        <taxon>Leptospiraceae</taxon>
        <taxon>Leptospira</taxon>
    </lineage>
</organism>
<proteinExistence type="predicted"/>
<dbReference type="Proteomes" id="UP000265798">
    <property type="component" value="Unassembled WGS sequence"/>
</dbReference>
<name>A0A396ZBI6_9LEPT</name>
<sequence>MYDIEIVFEIGRSGSNSKLPQNCKRKFEIGPRWFLFHFLAFLKEAFVDRKRRSSHIFCSRMSFYFFNSYWSPWANGFLR</sequence>
<dbReference type="EMBL" id="QHCT01000001">
    <property type="protein sequence ID" value="RHX91905.1"/>
    <property type="molecule type" value="Genomic_DNA"/>
</dbReference>
<evidence type="ECO:0000313" key="2">
    <source>
        <dbReference type="Proteomes" id="UP000265798"/>
    </source>
</evidence>
<protein>
    <submittedName>
        <fullName evidence="1">Uncharacterized protein</fullName>
    </submittedName>
</protein>
<evidence type="ECO:0000313" key="1">
    <source>
        <dbReference type="EMBL" id="RHX91905.1"/>
    </source>
</evidence>
<accession>A0A396ZBI6</accession>